<organism evidence="3 4">
    <name type="scientific">Rhodotorula mucilaginosa</name>
    <name type="common">Yeast</name>
    <name type="synonym">Rhodotorula rubra</name>
    <dbReference type="NCBI Taxonomy" id="5537"/>
    <lineage>
        <taxon>Eukaryota</taxon>
        <taxon>Fungi</taxon>
        <taxon>Dikarya</taxon>
        <taxon>Basidiomycota</taxon>
        <taxon>Pucciniomycotina</taxon>
        <taxon>Microbotryomycetes</taxon>
        <taxon>Sporidiobolales</taxon>
        <taxon>Sporidiobolaceae</taxon>
        <taxon>Rhodotorula</taxon>
    </lineage>
</organism>
<dbReference type="GO" id="GO:0005886">
    <property type="term" value="C:plasma membrane"/>
    <property type="evidence" value="ECO:0007669"/>
    <property type="project" value="TreeGrafter"/>
</dbReference>
<keyword evidence="1 2" id="KW-0732">Signal</keyword>
<dbReference type="PANTHER" id="PTHR13412:SF0">
    <property type="entry name" value="T-CELL IMMUNOMODULATORY PROTEIN"/>
    <property type="match status" value="1"/>
</dbReference>
<dbReference type="InterPro" id="IPR028994">
    <property type="entry name" value="Integrin_alpha_N"/>
</dbReference>
<dbReference type="AlphaFoldDB" id="A0A9P6VS88"/>
<evidence type="ECO:0000256" key="2">
    <source>
        <dbReference type="SAM" id="SignalP"/>
    </source>
</evidence>
<protein>
    <submittedName>
        <fullName evidence="3">Uncharacterized protein</fullName>
    </submittedName>
</protein>
<dbReference type="EMBL" id="PUHQ01000229">
    <property type="protein sequence ID" value="KAG0653329.1"/>
    <property type="molecule type" value="Genomic_DNA"/>
</dbReference>
<gene>
    <name evidence="3" type="ORF">C6P46_002984</name>
</gene>
<dbReference type="OrthoDB" id="10022113at2759"/>
<evidence type="ECO:0000256" key="1">
    <source>
        <dbReference type="ARBA" id="ARBA00022729"/>
    </source>
</evidence>
<name>A0A9P6VS88_RHOMI</name>
<dbReference type="InterPro" id="IPR013517">
    <property type="entry name" value="FG-GAP"/>
</dbReference>
<comment type="caution">
    <text evidence="3">The sequence shown here is derived from an EMBL/GenBank/DDBJ whole genome shotgun (WGS) entry which is preliminary data.</text>
</comment>
<sequence length="597" mass="63882">MPTSPCSASLLLVLPLLALLAVVVRGEPHNASSSSSWLLPAPFASKRRFTHEKLINAGDLNLAPQGGGGGGGPIAAWLDWNGDQHLDLVRLSADQRSLAVHLWDSVRFQYNQGPHLESDLKVIKSVVPGDYNFDGKIDLLVLGSLGTGGWWGGDDDDEDRTEMRIHLQQPDGSIGPAIPIADDNMKASLAHPIPFDGTGDMRTDLIGFARTSEEADEQEDVLRMWRNVYDPANGNGSSLFSLVDAPLDYSSHPSGHFTCRFPSPHFNAFIDLDGDCLADLFFVCLGGGSRRNDPERLEYQVWTNTKGGGDGKGGKFVFKREGKLPRGTKSVTFGDMDRDGTIDLVVTSCPPKSNHHRADCQISILYNRQISLCDSSSSSASAAACRDPEALCTADPDFSFTTPADEETTIIRVEDLAGHRTKQQGRRRRLVTQSQAGFKGSFPLLATVGDFNIDGYPDLLIVTADEHNPKDKRAQILESVPCSGVGGGVDGAGGAGAIVGCGGGGGGGKEKKERRGFRLVTSGAEALEQIDDVESAHWVDLDDDGTLDILVQRSGAGGGSGAARQPLFIKNNYFHDAFFLKAQGLVRTSTGHGRAAV</sequence>
<dbReference type="InterPro" id="IPR024881">
    <property type="entry name" value="Tip"/>
</dbReference>
<dbReference type="Pfam" id="PF13517">
    <property type="entry name" value="FG-GAP_3"/>
    <property type="match status" value="2"/>
</dbReference>
<dbReference type="Proteomes" id="UP000777482">
    <property type="component" value="Unassembled WGS sequence"/>
</dbReference>
<accession>A0A9P6VS88</accession>
<dbReference type="PANTHER" id="PTHR13412">
    <property type="entry name" value="T-CELL IMMUNOMODULATORY PROTEIN HOMOLOG"/>
    <property type="match status" value="1"/>
</dbReference>
<keyword evidence="4" id="KW-1185">Reference proteome</keyword>
<reference evidence="3 4" key="1">
    <citation type="submission" date="2020-11" db="EMBL/GenBank/DDBJ databases">
        <title>Kefir isolates.</title>
        <authorList>
            <person name="Marcisauskas S."/>
            <person name="Kim Y."/>
            <person name="Blasche S."/>
        </authorList>
    </citation>
    <scope>NUCLEOTIDE SEQUENCE [LARGE SCALE GENOMIC DNA]</scope>
    <source>
        <strain evidence="3 4">KR</strain>
    </source>
</reference>
<evidence type="ECO:0000313" key="4">
    <source>
        <dbReference type="Proteomes" id="UP000777482"/>
    </source>
</evidence>
<feature type="signal peptide" evidence="2">
    <location>
        <begin position="1"/>
        <end position="26"/>
    </location>
</feature>
<feature type="chain" id="PRO_5040467751" evidence="2">
    <location>
        <begin position="27"/>
        <end position="597"/>
    </location>
</feature>
<dbReference type="SUPFAM" id="SSF69318">
    <property type="entry name" value="Integrin alpha N-terminal domain"/>
    <property type="match status" value="1"/>
</dbReference>
<evidence type="ECO:0000313" key="3">
    <source>
        <dbReference type="EMBL" id="KAG0653329.1"/>
    </source>
</evidence>
<proteinExistence type="predicted"/>